<dbReference type="GO" id="GO:0003972">
    <property type="term" value="F:RNA ligase (ATP) activity"/>
    <property type="evidence" value="ECO:0007669"/>
    <property type="project" value="InterPro"/>
</dbReference>
<name>A0AAW1NGS2_SAPOF</name>
<accession>A0AAW1NGS2</accession>
<sequence>MESTKGTYAMDWSKWEKQLRETLLYNADYLGSIQVPFESAVSSVVEQLKAISRGDYVPPSTEKRRLGAIVYAAVSLPVTEILHLLKEIGTIHPEIEAYFRDKNLADTVTKAHVTLAHKKSHGVITVANYSQFVDRDVDVKFTALLWSDTMAALEAQVGSVDGEKVNSKNDWPHVTLWTAPGVPAREANYLPLLVSEGKASRVELHLPTVVFVGDDLSAHSSYESLAITLEETFDNRAEMSHSEEPVLMLKATRSSE</sequence>
<evidence type="ECO:0000313" key="1">
    <source>
        <dbReference type="EMBL" id="KAK9756005.1"/>
    </source>
</evidence>
<dbReference type="PANTHER" id="PTHR35460">
    <property type="entry name" value="TRNA LIGASE 1"/>
    <property type="match status" value="1"/>
</dbReference>
<keyword evidence="2" id="KW-1185">Reference proteome</keyword>
<reference evidence="1" key="1">
    <citation type="submission" date="2024-03" db="EMBL/GenBank/DDBJ databases">
        <title>WGS assembly of Saponaria officinalis var. Norfolk2.</title>
        <authorList>
            <person name="Jenkins J."/>
            <person name="Shu S."/>
            <person name="Grimwood J."/>
            <person name="Barry K."/>
            <person name="Goodstein D."/>
            <person name="Schmutz J."/>
            <person name="Leebens-Mack J."/>
            <person name="Osbourn A."/>
        </authorList>
    </citation>
    <scope>NUCLEOTIDE SEQUENCE [LARGE SCALE GENOMIC DNA]</scope>
    <source>
        <strain evidence="1">JIC</strain>
    </source>
</reference>
<comment type="caution">
    <text evidence="1">The sequence shown here is derived from an EMBL/GenBank/DDBJ whole genome shotgun (WGS) entry which is preliminary data.</text>
</comment>
<dbReference type="Proteomes" id="UP001443914">
    <property type="component" value="Unassembled WGS sequence"/>
</dbReference>
<gene>
    <name evidence="1" type="ORF">RND81_01G066300</name>
</gene>
<dbReference type="AlphaFoldDB" id="A0AAW1NGS2"/>
<dbReference type="GO" id="GO:0006388">
    <property type="term" value="P:tRNA splicing, via endonucleolytic cleavage and ligation"/>
    <property type="evidence" value="ECO:0007669"/>
    <property type="project" value="InterPro"/>
</dbReference>
<dbReference type="EMBL" id="JBDFQZ010000001">
    <property type="protein sequence ID" value="KAK9756005.1"/>
    <property type="molecule type" value="Genomic_DNA"/>
</dbReference>
<organism evidence="1 2">
    <name type="scientific">Saponaria officinalis</name>
    <name type="common">Common soapwort</name>
    <name type="synonym">Lychnis saponaria</name>
    <dbReference type="NCBI Taxonomy" id="3572"/>
    <lineage>
        <taxon>Eukaryota</taxon>
        <taxon>Viridiplantae</taxon>
        <taxon>Streptophyta</taxon>
        <taxon>Embryophyta</taxon>
        <taxon>Tracheophyta</taxon>
        <taxon>Spermatophyta</taxon>
        <taxon>Magnoliopsida</taxon>
        <taxon>eudicotyledons</taxon>
        <taxon>Gunneridae</taxon>
        <taxon>Pentapetalae</taxon>
        <taxon>Caryophyllales</taxon>
        <taxon>Caryophyllaceae</taxon>
        <taxon>Caryophylleae</taxon>
        <taxon>Saponaria</taxon>
    </lineage>
</organism>
<protein>
    <submittedName>
        <fullName evidence="1">Uncharacterized protein</fullName>
    </submittedName>
</protein>
<dbReference type="PANTHER" id="PTHR35460:SF1">
    <property type="entry name" value="TRNA LIGASE 1"/>
    <property type="match status" value="1"/>
</dbReference>
<proteinExistence type="predicted"/>
<dbReference type="InterPro" id="IPR038837">
    <property type="entry name" value="tRNA_ligase_1"/>
</dbReference>
<evidence type="ECO:0000313" key="2">
    <source>
        <dbReference type="Proteomes" id="UP001443914"/>
    </source>
</evidence>